<evidence type="ECO:0000313" key="2">
    <source>
        <dbReference type="Proteomes" id="UP000035681"/>
    </source>
</evidence>
<dbReference type="InterPro" id="IPR057429">
    <property type="entry name" value="WH_eIF2D"/>
</dbReference>
<feature type="domain" description="SUI1" evidence="1">
    <location>
        <begin position="461"/>
        <end position="535"/>
    </location>
</feature>
<dbReference type="Pfam" id="PF25304">
    <property type="entry name" value="WHD_eIF2D"/>
    <property type="match status" value="1"/>
</dbReference>
<dbReference type="GO" id="GO:0003743">
    <property type="term" value="F:translation initiation factor activity"/>
    <property type="evidence" value="ECO:0007669"/>
    <property type="project" value="InterPro"/>
</dbReference>
<dbReference type="SUPFAM" id="SSF55159">
    <property type="entry name" value="eIF1-like"/>
    <property type="match status" value="1"/>
</dbReference>
<dbReference type="Proteomes" id="UP000035681">
    <property type="component" value="Unplaced"/>
</dbReference>
<keyword evidence="2" id="KW-1185">Reference proteome</keyword>
<name>A0A0K0EI42_STRER</name>
<dbReference type="AlphaFoldDB" id="A0A0K0EI42"/>
<dbReference type="GO" id="GO:0001731">
    <property type="term" value="P:formation of translation preinitiation complex"/>
    <property type="evidence" value="ECO:0007669"/>
    <property type="project" value="InterPro"/>
</dbReference>
<evidence type="ECO:0000313" key="3">
    <source>
        <dbReference type="WBParaSite" id="SSTP_0000914900.1"/>
    </source>
</evidence>
<dbReference type="Pfam" id="PF01253">
    <property type="entry name" value="SUI1"/>
    <property type="match status" value="1"/>
</dbReference>
<reference evidence="3" key="1">
    <citation type="submission" date="2015-08" db="UniProtKB">
        <authorList>
            <consortium name="WormBaseParasite"/>
        </authorList>
    </citation>
    <scope>IDENTIFICATION</scope>
</reference>
<organism evidence="3">
    <name type="scientific">Strongyloides stercoralis</name>
    <name type="common">Threadworm</name>
    <dbReference type="NCBI Taxonomy" id="6248"/>
    <lineage>
        <taxon>Eukaryota</taxon>
        <taxon>Metazoa</taxon>
        <taxon>Ecdysozoa</taxon>
        <taxon>Nematoda</taxon>
        <taxon>Chromadorea</taxon>
        <taxon>Rhabditida</taxon>
        <taxon>Tylenchina</taxon>
        <taxon>Panagrolaimomorpha</taxon>
        <taxon>Strongyloidoidea</taxon>
        <taxon>Strongyloididae</taxon>
        <taxon>Strongyloides</taxon>
    </lineage>
</organism>
<accession>A0A0K0EI42</accession>
<evidence type="ECO:0000259" key="1">
    <source>
        <dbReference type="PROSITE" id="PS50296"/>
    </source>
</evidence>
<dbReference type="STRING" id="6248.A0A0K0EI42"/>
<protein>
    <submittedName>
        <fullName evidence="3 4">SUI1 domain-containing protein</fullName>
    </submittedName>
</protein>
<dbReference type="InterPro" id="IPR001950">
    <property type="entry name" value="SUI1"/>
</dbReference>
<dbReference type="WBParaSite" id="SSTP_0000914900.1">
    <property type="protein sequence ID" value="SSTP_0000914900.1"/>
    <property type="gene ID" value="SSTP_0000914900"/>
</dbReference>
<dbReference type="InterPro" id="IPR039757">
    <property type="entry name" value="EIF2D"/>
</dbReference>
<dbReference type="PROSITE" id="PS50296">
    <property type="entry name" value="SUI1"/>
    <property type="match status" value="1"/>
</dbReference>
<evidence type="ECO:0000313" key="4">
    <source>
        <dbReference type="WBParaSite" id="TCONS_00002726.p1"/>
    </source>
</evidence>
<dbReference type="WBParaSite" id="TCONS_00002726.p1">
    <property type="protein sequence ID" value="TCONS_00002726.p1"/>
    <property type="gene ID" value="XLOC_002548"/>
</dbReference>
<dbReference type="InterPro" id="IPR036877">
    <property type="entry name" value="SUI1_dom_sf"/>
</dbReference>
<dbReference type="PANTHER" id="PTHR12217">
    <property type="entry name" value="EUKARYOTIC TRANSLATION INITIATION FACTOR 2D"/>
    <property type="match status" value="1"/>
</dbReference>
<proteinExistence type="predicted"/>
<dbReference type="Gene3D" id="3.30.780.10">
    <property type="entry name" value="SUI1-like domain"/>
    <property type="match status" value="1"/>
</dbReference>
<sequence>MDLFWFTQPCVIKGNRIAKNKEIINFKKLLGDDTWNKLISNSKLEIVKMKSAVKKDIDVLMCDSKPIFFKDGKINNNDWFLSLHIGLILPRFYNPIVLSSTRWKMIEKNGIITKEDVFNGEKPFENYPPYDNSKVSFVYCWNKVSNWIIGPVGVAIPTQVLHNFNERIYPTKSVGVVTMTRGKDHFCNSLQVKEYKIDTFLSIDNNLDNVENENTNDTTSNTCNEDTTEGILIQNEDEKLHVCFLTALKYLLKDSTLLPMDLGYFFQQYVQKCVPDNEKIDLKKTTYSKLSKYVEKLNEKSSEGKVVNIINVKDKITIKSINFQNKIVSDFEPIYGIPDENNDKQVKTKFSISTCFLSTKSFRALFSGVDSNVENNDIPYNFNELKDLLLKYLKMNNISIENEKVIMNEVLRQFLNVKDNTLTTPQTIKSIVLLIQQKCKPGYVMKKPDNSITVKKGPIPNLIVHSEKASSKEITVIRNLELFDLLNDSFVSSLKHFYATSAGIHEGKKRCAGKIVVQLQGNQLKSIKKFFKENYGLEERYIKIE</sequence>
<dbReference type="PANTHER" id="PTHR12217:SF4">
    <property type="entry name" value="EUKARYOTIC TRANSLATION INITIATION FACTOR 2D"/>
    <property type="match status" value="1"/>
</dbReference>